<evidence type="ECO:0008006" key="3">
    <source>
        <dbReference type="Google" id="ProtNLM"/>
    </source>
</evidence>
<dbReference type="RefSeq" id="WP_190310882.1">
    <property type="nucleotide sequence ID" value="NZ_JACNYK010000008.1"/>
</dbReference>
<sequence length="343" mass="39815">MISKEFGSDFHYVHDDVALKSVPHFMNIGIEYFFSGRVALYNLLQCGYEKYGWKKVGFPSYYCHEVVDYCKGLPLDIVYYDYQPFDQDKAIDWEDTKENVFINVDFFGVSKLDCSFLKYSVVIEDLTHNLLSFSQSNADYCFGSLRKQLPVAVGGFGWSKRGDFEIDTHENTFSTKVALQKLTAMYLKGEYLANGFPDKNVFRTLYVDAEEQFANHLTNVSLPKVVKAQLDDLNPEKLISKTRDNITYAKNLLIPSAGISLMGRSRLTEMGLMFLCGNQELRDRFRKHLIEHSIYPAILWPDQVHEKDMEFQKRVLFVHSDFRYSQNDIDHIVSIINKFIKHV</sequence>
<accession>A0ABR7Y8W2</accession>
<dbReference type="EMBL" id="JACNYK010000008">
    <property type="protein sequence ID" value="MBD1427734.1"/>
    <property type="molecule type" value="Genomic_DNA"/>
</dbReference>
<protein>
    <recommendedName>
        <fullName evidence="3">DegT/DnrJ/EryC1/StrS aminotransferase family protein</fullName>
    </recommendedName>
</protein>
<keyword evidence="2" id="KW-1185">Reference proteome</keyword>
<proteinExistence type="predicted"/>
<organism evidence="1 2">
    <name type="scientific">Sphingobacterium arenae</name>
    <dbReference type="NCBI Taxonomy" id="1280598"/>
    <lineage>
        <taxon>Bacteria</taxon>
        <taxon>Pseudomonadati</taxon>
        <taxon>Bacteroidota</taxon>
        <taxon>Sphingobacteriia</taxon>
        <taxon>Sphingobacteriales</taxon>
        <taxon>Sphingobacteriaceae</taxon>
        <taxon>Sphingobacterium</taxon>
    </lineage>
</organism>
<dbReference type="Proteomes" id="UP000606494">
    <property type="component" value="Unassembled WGS sequence"/>
</dbReference>
<evidence type="ECO:0000313" key="2">
    <source>
        <dbReference type="Proteomes" id="UP000606494"/>
    </source>
</evidence>
<gene>
    <name evidence="1" type="ORF">H8B17_19315</name>
</gene>
<name>A0ABR7Y8W2_9SPHI</name>
<reference evidence="1 2" key="1">
    <citation type="submission" date="2020-08" db="EMBL/GenBank/DDBJ databases">
        <title>Sphingobacterium sp. DN00404 isolated from aquaculture water.</title>
        <authorList>
            <person name="Zhang M."/>
        </authorList>
    </citation>
    <scope>NUCLEOTIDE SEQUENCE [LARGE SCALE GENOMIC DNA]</scope>
    <source>
        <strain evidence="1 2">KCTC 32294</strain>
    </source>
</reference>
<comment type="caution">
    <text evidence="1">The sequence shown here is derived from an EMBL/GenBank/DDBJ whole genome shotgun (WGS) entry which is preliminary data.</text>
</comment>
<evidence type="ECO:0000313" key="1">
    <source>
        <dbReference type="EMBL" id="MBD1427734.1"/>
    </source>
</evidence>